<organism evidence="1 2">
    <name type="scientific">Podarcis lilfordi</name>
    <name type="common">Lilford's wall lizard</name>
    <dbReference type="NCBI Taxonomy" id="74358"/>
    <lineage>
        <taxon>Eukaryota</taxon>
        <taxon>Metazoa</taxon>
        <taxon>Chordata</taxon>
        <taxon>Craniata</taxon>
        <taxon>Vertebrata</taxon>
        <taxon>Euteleostomi</taxon>
        <taxon>Lepidosauria</taxon>
        <taxon>Squamata</taxon>
        <taxon>Bifurcata</taxon>
        <taxon>Unidentata</taxon>
        <taxon>Episquamata</taxon>
        <taxon>Laterata</taxon>
        <taxon>Lacertibaenia</taxon>
        <taxon>Lacertidae</taxon>
        <taxon>Podarcis</taxon>
    </lineage>
</organism>
<evidence type="ECO:0000313" key="2">
    <source>
        <dbReference type="Proteomes" id="UP001178461"/>
    </source>
</evidence>
<reference evidence="1" key="1">
    <citation type="submission" date="2022-12" db="EMBL/GenBank/DDBJ databases">
        <authorList>
            <person name="Alioto T."/>
            <person name="Alioto T."/>
            <person name="Gomez Garrido J."/>
        </authorList>
    </citation>
    <scope>NUCLEOTIDE SEQUENCE</scope>
</reference>
<evidence type="ECO:0000313" key="1">
    <source>
        <dbReference type="EMBL" id="CAI5769679.1"/>
    </source>
</evidence>
<sequence length="100" mass="11773">MNNNGEVHSVPAPTLHYHCEISAKILQIHKRTINMFRKFETREKFTLKVIPDNLELCTFHSKREKKVSTNLKKVLCKILSQYYISKEIQTLRKLATSSHF</sequence>
<dbReference type="EMBL" id="OX395128">
    <property type="protein sequence ID" value="CAI5769679.1"/>
    <property type="molecule type" value="Genomic_DNA"/>
</dbReference>
<protein>
    <submittedName>
        <fullName evidence="1">Uncharacterized protein</fullName>
    </submittedName>
</protein>
<dbReference type="Proteomes" id="UP001178461">
    <property type="component" value="Chromosome 3"/>
</dbReference>
<gene>
    <name evidence="1" type="ORF">PODLI_1B009862</name>
</gene>
<name>A0AA35K2R4_9SAUR</name>
<accession>A0AA35K2R4</accession>
<proteinExistence type="predicted"/>
<dbReference type="AlphaFoldDB" id="A0AA35K2R4"/>
<keyword evidence="2" id="KW-1185">Reference proteome</keyword>